<dbReference type="EMBL" id="CP030041">
    <property type="protein sequence ID" value="AWW32152.1"/>
    <property type="molecule type" value="Genomic_DNA"/>
</dbReference>
<keyword evidence="2" id="KW-1185">Reference proteome</keyword>
<dbReference type="KEGG" id="est:DN752_19515"/>
<proteinExistence type="predicted"/>
<protein>
    <submittedName>
        <fullName evidence="1">Uncharacterized protein</fullName>
    </submittedName>
</protein>
<evidence type="ECO:0000313" key="1">
    <source>
        <dbReference type="EMBL" id="AWW32152.1"/>
    </source>
</evidence>
<dbReference type="Proteomes" id="UP000248688">
    <property type="component" value="Chromosome"/>
</dbReference>
<dbReference type="RefSeq" id="WP_112785525.1">
    <property type="nucleotide sequence ID" value="NZ_CP030041.1"/>
</dbReference>
<accession>A0A2Z4IM07</accession>
<reference evidence="1 2" key="1">
    <citation type="submission" date="2018-06" db="EMBL/GenBank/DDBJ databases">
        <title>Echinicola strongylocentroti sp. nov., isolated from a sea urchin Strongylocentrotus intermedius.</title>
        <authorList>
            <person name="Bae S.S."/>
        </authorList>
    </citation>
    <scope>NUCLEOTIDE SEQUENCE [LARGE SCALE GENOMIC DNA]</scope>
    <source>
        <strain evidence="1 2">MEBiC08714</strain>
    </source>
</reference>
<name>A0A2Z4IM07_9BACT</name>
<organism evidence="1 2">
    <name type="scientific">Echinicola strongylocentroti</name>
    <dbReference type="NCBI Taxonomy" id="1795355"/>
    <lineage>
        <taxon>Bacteria</taxon>
        <taxon>Pseudomonadati</taxon>
        <taxon>Bacteroidota</taxon>
        <taxon>Cytophagia</taxon>
        <taxon>Cytophagales</taxon>
        <taxon>Cyclobacteriaceae</taxon>
        <taxon>Echinicola</taxon>
    </lineage>
</organism>
<dbReference type="AlphaFoldDB" id="A0A2Z4IM07"/>
<dbReference type="OrthoDB" id="1038140at2"/>
<sequence>MKTLKIKQDNVVNAYQSADQEGKKLLESLFPGQFFSMEAIKTFEDLCRIAGVDPKDYECGDPFLTACNKLQLIYRVFNQGWEPDFSNLSEWKYYPWFKYNAGSGFSYYDYDFTYSDTDVGARLCTDTAEKAEYIGKTFADIYNDFLTIK</sequence>
<gene>
    <name evidence="1" type="ORF">DN752_19515</name>
</gene>
<evidence type="ECO:0000313" key="2">
    <source>
        <dbReference type="Proteomes" id="UP000248688"/>
    </source>
</evidence>